<proteinExistence type="predicted"/>
<keyword evidence="1" id="KW-1133">Transmembrane helix</keyword>
<keyword evidence="1" id="KW-0812">Transmembrane</keyword>
<dbReference type="Proteomes" id="UP001065593">
    <property type="component" value="Unassembled WGS sequence"/>
</dbReference>
<feature type="transmembrane region" description="Helical" evidence="1">
    <location>
        <begin position="79"/>
        <end position="97"/>
    </location>
</feature>
<evidence type="ECO:0000313" key="3">
    <source>
        <dbReference type="Proteomes" id="UP001065593"/>
    </source>
</evidence>
<evidence type="ECO:0000256" key="1">
    <source>
        <dbReference type="SAM" id="Phobius"/>
    </source>
</evidence>
<dbReference type="EMBL" id="BRZA01000001">
    <property type="protein sequence ID" value="GLC87128.1"/>
    <property type="molecule type" value="Genomic_DNA"/>
</dbReference>
<keyword evidence="1" id="KW-0472">Membrane</keyword>
<accession>A0ABQ5NFU3</accession>
<evidence type="ECO:0000313" key="2">
    <source>
        <dbReference type="EMBL" id="GLC87128.1"/>
    </source>
</evidence>
<feature type="transmembrane region" description="Helical" evidence="1">
    <location>
        <begin position="46"/>
        <end position="67"/>
    </location>
</feature>
<reference evidence="2" key="1">
    <citation type="submission" date="2022-08" db="EMBL/GenBank/DDBJ databases">
        <title>Draft genome sequence of Lysinibacillus sp. strain KH24.</title>
        <authorList>
            <person name="Kanbe H."/>
            <person name="Itoh H."/>
        </authorList>
    </citation>
    <scope>NUCLEOTIDE SEQUENCE</scope>
    <source>
        <strain evidence="2">KH24</strain>
    </source>
</reference>
<sequence length="133" mass="15111">MSKLSIFLYSISIVVIVIIFCLINYFTAPLLVGKSNNISNGNPGLFPLVFLAPFLIIFMIGTFKVAYMAAKSTLQTRPFKIVMILSLLISGSIYFFTFKEARELRLLIFKHNNSVTEIHEITLLNIYSNSIFF</sequence>
<gene>
    <name evidence="2" type="ORF">LYSBPC_02550</name>
</gene>
<name>A0ABQ5NFU3_9BACI</name>
<organism evidence="2 3">
    <name type="scientific">Lysinibacillus piscis</name>
    <dbReference type="NCBI Taxonomy" id="2518931"/>
    <lineage>
        <taxon>Bacteria</taxon>
        <taxon>Bacillati</taxon>
        <taxon>Bacillota</taxon>
        <taxon>Bacilli</taxon>
        <taxon>Bacillales</taxon>
        <taxon>Bacillaceae</taxon>
        <taxon>Lysinibacillus</taxon>
    </lineage>
</organism>
<dbReference type="RefSeq" id="WP_264986861.1">
    <property type="nucleotide sequence ID" value="NZ_BRZA01000001.1"/>
</dbReference>
<feature type="transmembrane region" description="Helical" evidence="1">
    <location>
        <begin position="7"/>
        <end position="26"/>
    </location>
</feature>
<keyword evidence="3" id="KW-1185">Reference proteome</keyword>
<comment type="caution">
    <text evidence="2">The sequence shown here is derived from an EMBL/GenBank/DDBJ whole genome shotgun (WGS) entry which is preliminary data.</text>
</comment>
<protein>
    <submittedName>
        <fullName evidence="2">Uncharacterized protein</fullName>
    </submittedName>
</protein>